<gene>
    <name evidence="1" type="ORF">GLOTRDRAFT_35887</name>
</gene>
<evidence type="ECO:0000313" key="1">
    <source>
        <dbReference type="EMBL" id="EPQ57877.1"/>
    </source>
</evidence>
<dbReference type="AlphaFoldDB" id="S7QEL5"/>
<dbReference type="KEGG" id="gtr:GLOTRDRAFT_35887"/>
<dbReference type="Proteomes" id="UP000030669">
    <property type="component" value="Unassembled WGS sequence"/>
</dbReference>
<sequence length="76" mass="8760">ILEGNARSFDISTPLGAFHYATFLCLTARWYAPELKNKLEAVKNAFLEKYDKNDKSLRWSMRHQIEELEKGKGKAA</sequence>
<accession>S7QEL5</accession>
<feature type="non-terminal residue" evidence="1">
    <location>
        <position position="1"/>
    </location>
</feature>
<dbReference type="OrthoDB" id="2758165at2759"/>
<keyword evidence="2" id="KW-1185">Reference proteome</keyword>
<protein>
    <submittedName>
        <fullName evidence="1">Uncharacterized protein</fullName>
    </submittedName>
</protein>
<dbReference type="HOGENOM" id="CLU_2855872_0_0_1"/>
<dbReference type="GeneID" id="19305666"/>
<evidence type="ECO:0000313" key="2">
    <source>
        <dbReference type="Proteomes" id="UP000030669"/>
    </source>
</evidence>
<name>S7QEL5_GLOTA</name>
<dbReference type="RefSeq" id="XP_007862867.1">
    <property type="nucleotide sequence ID" value="XM_007864676.1"/>
</dbReference>
<dbReference type="EMBL" id="KB469298">
    <property type="protein sequence ID" value="EPQ57877.1"/>
    <property type="molecule type" value="Genomic_DNA"/>
</dbReference>
<reference evidence="1 2" key="1">
    <citation type="journal article" date="2012" name="Science">
        <title>The Paleozoic origin of enzymatic lignin decomposition reconstructed from 31 fungal genomes.</title>
        <authorList>
            <person name="Floudas D."/>
            <person name="Binder M."/>
            <person name="Riley R."/>
            <person name="Barry K."/>
            <person name="Blanchette R.A."/>
            <person name="Henrissat B."/>
            <person name="Martinez A.T."/>
            <person name="Otillar R."/>
            <person name="Spatafora J.W."/>
            <person name="Yadav J.S."/>
            <person name="Aerts A."/>
            <person name="Benoit I."/>
            <person name="Boyd A."/>
            <person name="Carlson A."/>
            <person name="Copeland A."/>
            <person name="Coutinho P.M."/>
            <person name="de Vries R.P."/>
            <person name="Ferreira P."/>
            <person name="Findley K."/>
            <person name="Foster B."/>
            <person name="Gaskell J."/>
            <person name="Glotzer D."/>
            <person name="Gorecki P."/>
            <person name="Heitman J."/>
            <person name="Hesse C."/>
            <person name="Hori C."/>
            <person name="Igarashi K."/>
            <person name="Jurgens J.A."/>
            <person name="Kallen N."/>
            <person name="Kersten P."/>
            <person name="Kohler A."/>
            <person name="Kuees U."/>
            <person name="Kumar T.K.A."/>
            <person name="Kuo A."/>
            <person name="LaButti K."/>
            <person name="Larrondo L.F."/>
            <person name="Lindquist E."/>
            <person name="Ling A."/>
            <person name="Lombard V."/>
            <person name="Lucas S."/>
            <person name="Lundell T."/>
            <person name="Martin R."/>
            <person name="McLaughlin D.J."/>
            <person name="Morgenstern I."/>
            <person name="Morin E."/>
            <person name="Murat C."/>
            <person name="Nagy L.G."/>
            <person name="Nolan M."/>
            <person name="Ohm R.A."/>
            <person name="Patyshakuliyeva A."/>
            <person name="Rokas A."/>
            <person name="Ruiz-Duenas F.J."/>
            <person name="Sabat G."/>
            <person name="Salamov A."/>
            <person name="Samejima M."/>
            <person name="Schmutz J."/>
            <person name="Slot J.C."/>
            <person name="St John F."/>
            <person name="Stenlid J."/>
            <person name="Sun H."/>
            <person name="Sun S."/>
            <person name="Syed K."/>
            <person name="Tsang A."/>
            <person name="Wiebenga A."/>
            <person name="Young D."/>
            <person name="Pisabarro A."/>
            <person name="Eastwood D.C."/>
            <person name="Martin F."/>
            <person name="Cullen D."/>
            <person name="Grigoriev I.V."/>
            <person name="Hibbett D.S."/>
        </authorList>
    </citation>
    <scope>NUCLEOTIDE SEQUENCE [LARGE SCALE GENOMIC DNA]</scope>
    <source>
        <strain evidence="1 2">ATCC 11539</strain>
    </source>
</reference>
<organism evidence="1 2">
    <name type="scientific">Gloeophyllum trabeum (strain ATCC 11539 / FP-39264 / Madison 617)</name>
    <name type="common">Brown rot fungus</name>
    <dbReference type="NCBI Taxonomy" id="670483"/>
    <lineage>
        <taxon>Eukaryota</taxon>
        <taxon>Fungi</taxon>
        <taxon>Dikarya</taxon>
        <taxon>Basidiomycota</taxon>
        <taxon>Agaricomycotina</taxon>
        <taxon>Agaricomycetes</taxon>
        <taxon>Gloeophyllales</taxon>
        <taxon>Gloeophyllaceae</taxon>
        <taxon>Gloeophyllum</taxon>
    </lineage>
</organism>
<proteinExistence type="predicted"/>